<accession>A0A7S3PUA7</accession>
<dbReference type="SUPFAM" id="SSF55120">
    <property type="entry name" value="Pseudouridine synthase"/>
    <property type="match status" value="1"/>
</dbReference>
<evidence type="ECO:0000259" key="5">
    <source>
        <dbReference type="Pfam" id="PF00849"/>
    </source>
</evidence>
<dbReference type="GO" id="GO:0003723">
    <property type="term" value="F:RNA binding"/>
    <property type="evidence" value="ECO:0007669"/>
    <property type="project" value="InterPro"/>
</dbReference>
<gene>
    <name evidence="6" type="ORF">CDEB00056_LOCUS378</name>
</gene>
<feature type="compositionally biased region" description="Polar residues" evidence="3">
    <location>
        <begin position="76"/>
        <end position="85"/>
    </location>
</feature>
<dbReference type="PROSITE" id="PS01149">
    <property type="entry name" value="PSI_RSU"/>
    <property type="match status" value="1"/>
</dbReference>
<dbReference type="AlphaFoldDB" id="A0A7S3PUA7"/>
<evidence type="ECO:0000313" key="6">
    <source>
        <dbReference type="EMBL" id="CAE0455537.1"/>
    </source>
</evidence>
<dbReference type="Pfam" id="PF00849">
    <property type="entry name" value="PseudoU_synth_2"/>
    <property type="match status" value="1"/>
</dbReference>
<dbReference type="Gene3D" id="3.30.70.1560">
    <property type="entry name" value="Alpha-L RNA-binding motif"/>
    <property type="match status" value="1"/>
</dbReference>
<dbReference type="PANTHER" id="PTHR47683">
    <property type="entry name" value="PSEUDOURIDINE SYNTHASE FAMILY PROTEIN-RELATED"/>
    <property type="match status" value="1"/>
</dbReference>
<feature type="region of interest" description="Disordered" evidence="3">
    <location>
        <begin position="73"/>
        <end position="93"/>
    </location>
</feature>
<comment type="similarity">
    <text evidence="1">Belongs to the pseudouridine synthase RsuA family.</text>
</comment>
<dbReference type="InterPro" id="IPR020094">
    <property type="entry name" value="TruA/RsuA/RluB/E/F_N"/>
</dbReference>
<evidence type="ECO:0000256" key="2">
    <source>
        <dbReference type="ARBA" id="ARBA00023235"/>
    </source>
</evidence>
<dbReference type="InterPro" id="IPR042092">
    <property type="entry name" value="PsdUridine_s_RsuA/RluB/E/F_cat"/>
</dbReference>
<dbReference type="InterPro" id="IPR018496">
    <property type="entry name" value="PsdUridine_synth_RsuA/RluB_CS"/>
</dbReference>
<dbReference type="InterPro" id="IPR006145">
    <property type="entry name" value="PsdUridine_synth_RsuA/RluA"/>
</dbReference>
<feature type="signal peptide" evidence="4">
    <location>
        <begin position="1"/>
        <end position="24"/>
    </location>
</feature>
<dbReference type="GO" id="GO:0009982">
    <property type="term" value="F:pseudouridine synthase activity"/>
    <property type="evidence" value="ECO:0007669"/>
    <property type="project" value="InterPro"/>
</dbReference>
<dbReference type="GO" id="GO:0006364">
    <property type="term" value="P:rRNA processing"/>
    <property type="evidence" value="ECO:0007669"/>
    <property type="project" value="UniProtKB-ARBA"/>
</dbReference>
<dbReference type="Gene3D" id="3.30.70.580">
    <property type="entry name" value="Pseudouridine synthase I, catalytic domain, N-terminal subdomain"/>
    <property type="match status" value="1"/>
</dbReference>
<dbReference type="InterPro" id="IPR050343">
    <property type="entry name" value="RsuA_PseudoU_synthase"/>
</dbReference>
<keyword evidence="4" id="KW-0732">Signal</keyword>
<dbReference type="PANTHER" id="PTHR47683:SF2">
    <property type="entry name" value="RNA-BINDING S4 DOMAIN-CONTAINING PROTEIN"/>
    <property type="match status" value="1"/>
</dbReference>
<proteinExistence type="inferred from homology"/>
<evidence type="ECO:0000256" key="1">
    <source>
        <dbReference type="ARBA" id="ARBA00008348"/>
    </source>
</evidence>
<feature type="region of interest" description="Disordered" evidence="3">
    <location>
        <begin position="374"/>
        <end position="403"/>
    </location>
</feature>
<name>A0A7S3PUA7_9STRA</name>
<organism evidence="6">
    <name type="scientific">Chaetoceros debilis</name>
    <dbReference type="NCBI Taxonomy" id="122233"/>
    <lineage>
        <taxon>Eukaryota</taxon>
        <taxon>Sar</taxon>
        <taxon>Stramenopiles</taxon>
        <taxon>Ochrophyta</taxon>
        <taxon>Bacillariophyta</taxon>
        <taxon>Coscinodiscophyceae</taxon>
        <taxon>Chaetocerotophycidae</taxon>
        <taxon>Chaetocerotales</taxon>
        <taxon>Chaetocerotaceae</taxon>
        <taxon>Chaetoceros</taxon>
    </lineage>
</organism>
<dbReference type="GO" id="GO:0001522">
    <property type="term" value="P:pseudouridine synthesis"/>
    <property type="evidence" value="ECO:0007669"/>
    <property type="project" value="InterPro"/>
</dbReference>
<feature type="domain" description="Pseudouridine synthase RsuA/RluA-like" evidence="5">
    <location>
        <begin position="110"/>
        <end position="315"/>
    </location>
</feature>
<sequence>MMIIRALFLICICLITPSIVDVDGFIIPPGSLQLQNAIVHFTEPARDDEASVSFIKKITTKQKFLSPLNAKRVQNRHASNTTNNNRYDEKKSRSRIKAITNNQFGEKTVVLMYHKKQGVITSHSSSDIAPASNQNGAVTRTTVYDDIMSMEGFIPSHTDNMKDKAYLSFQEATRIRSKLHAIGRLDADTTGLLLLTNDGGLVHHVTNPNANSSSNVPEKKQDKVIKTYDALIMGHHTLDIETDNKGGCEDDSKSPSTSQQLQTLLDGVDIGAKYGGITLPPNDLQVLGHPTAKSTLVRISISEGKNRQVRRMFHAINSGVMRLHRKSVGTLDLNMLNGEINAGTRDNTEGCWRVLSDEEVRIGLGWNVRDIHPEKYVGKGTQKKSSGSKRRSASSPRRKRRRS</sequence>
<evidence type="ECO:0000256" key="4">
    <source>
        <dbReference type="SAM" id="SignalP"/>
    </source>
</evidence>
<reference evidence="6" key="1">
    <citation type="submission" date="2021-01" db="EMBL/GenBank/DDBJ databases">
        <authorList>
            <person name="Corre E."/>
            <person name="Pelletier E."/>
            <person name="Niang G."/>
            <person name="Scheremetjew M."/>
            <person name="Finn R."/>
            <person name="Kale V."/>
            <person name="Holt S."/>
            <person name="Cochrane G."/>
            <person name="Meng A."/>
            <person name="Brown T."/>
            <person name="Cohen L."/>
        </authorList>
    </citation>
    <scope>NUCLEOTIDE SEQUENCE</scope>
    <source>
        <strain evidence="6">MM31A-1</strain>
    </source>
</reference>
<dbReference type="InterPro" id="IPR020103">
    <property type="entry name" value="PsdUridine_synth_cat_dom_sf"/>
</dbReference>
<feature type="chain" id="PRO_5031137524" description="Pseudouridine synthase RsuA/RluA-like domain-containing protein" evidence="4">
    <location>
        <begin position="25"/>
        <end position="403"/>
    </location>
</feature>
<protein>
    <recommendedName>
        <fullName evidence="5">Pseudouridine synthase RsuA/RluA-like domain-containing protein</fullName>
    </recommendedName>
</protein>
<evidence type="ECO:0000256" key="3">
    <source>
        <dbReference type="SAM" id="MobiDB-lite"/>
    </source>
</evidence>
<keyword evidence="2" id="KW-0413">Isomerase</keyword>
<dbReference type="EMBL" id="HBIO01000517">
    <property type="protein sequence ID" value="CAE0455537.1"/>
    <property type="molecule type" value="Transcribed_RNA"/>
</dbReference>
<feature type="compositionally biased region" description="Basic residues" evidence="3">
    <location>
        <begin position="386"/>
        <end position="403"/>
    </location>
</feature>